<sequence>MQEKDVVLKGKRVTLVPMENSHKAELIRVLFTPEVWEFTWRTIHTPEELDQVLTLALDNKRNGSQLPFTIVDQATGDIIGTTRIGDLDMGNRNAEIGWTWLAPDYWRTGVNTECKYLLLQYCFEELNLTRVQFSVSGQNVRSQRAIERIGAKKEGIFRKHRIKADGSIHDNIFYSIIDNEWADVKEKLLFLLSKTYT</sequence>
<dbReference type="Pfam" id="PF13302">
    <property type="entry name" value="Acetyltransf_3"/>
    <property type="match status" value="1"/>
</dbReference>
<evidence type="ECO:0000259" key="1">
    <source>
        <dbReference type="PROSITE" id="PS51186"/>
    </source>
</evidence>
<dbReference type="PANTHER" id="PTHR43610">
    <property type="entry name" value="BLL6696 PROTEIN"/>
    <property type="match status" value="1"/>
</dbReference>
<keyword evidence="2" id="KW-0808">Transferase</keyword>
<accession>A0A2W0CA54</accession>
<gene>
    <name evidence="2" type="ORF">PIL02S_05168</name>
</gene>
<dbReference type="PANTHER" id="PTHR43610:SF1">
    <property type="entry name" value="N-ACETYLTRANSFERASE DOMAIN-CONTAINING PROTEIN"/>
    <property type="match status" value="1"/>
</dbReference>
<reference evidence="2 3" key="1">
    <citation type="submission" date="2018-01" db="EMBL/GenBank/DDBJ databases">
        <title>Genome sequence of the PGP bacterium Paenibacillus illinoisensis E3.</title>
        <authorList>
            <person name="Rolli E."/>
            <person name="Marasco R."/>
            <person name="Bessem C."/>
            <person name="Michoud G."/>
            <person name="Gaiarsa S."/>
            <person name="Borin S."/>
            <person name="Daffonchio D."/>
        </authorList>
    </citation>
    <scope>NUCLEOTIDE SEQUENCE [LARGE SCALE GENOMIC DNA]</scope>
    <source>
        <strain evidence="2 3">E3</strain>
    </source>
</reference>
<name>A0A2W0CA54_9BACL</name>
<proteinExistence type="predicted"/>
<dbReference type="InterPro" id="IPR000182">
    <property type="entry name" value="GNAT_dom"/>
</dbReference>
<dbReference type="AlphaFoldDB" id="A0A2W0CA54"/>
<evidence type="ECO:0000313" key="2">
    <source>
        <dbReference type="EMBL" id="PYY26992.1"/>
    </source>
</evidence>
<organism evidence="2 3">
    <name type="scientific">Paenibacillus illinoisensis</name>
    <dbReference type="NCBI Taxonomy" id="59845"/>
    <lineage>
        <taxon>Bacteria</taxon>
        <taxon>Bacillati</taxon>
        <taxon>Bacillota</taxon>
        <taxon>Bacilli</taxon>
        <taxon>Bacillales</taxon>
        <taxon>Paenibacillaceae</taxon>
        <taxon>Paenibacillus</taxon>
    </lineage>
</organism>
<comment type="caution">
    <text evidence="2">The sequence shown here is derived from an EMBL/GenBank/DDBJ whole genome shotgun (WGS) entry which is preliminary data.</text>
</comment>
<feature type="domain" description="N-acetyltransferase" evidence="1">
    <location>
        <begin position="13"/>
        <end position="175"/>
    </location>
</feature>
<evidence type="ECO:0000313" key="3">
    <source>
        <dbReference type="Proteomes" id="UP000247459"/>
    </source>
</evidence>
<dbReference type="EMBL" id="PRLG01000028">
    <property type="protein sequence ID" value="PYY26992.1"/>
    <property type="molecule type" value="Genomic_DNA"/>
</dbReference>
<dbReference type="SUPFAM" id="SSF55729">
    <property type="entry name" value="Acyl-CoA N-acyltransferases (Nat)"/>
    <property type="match status" value="1"/>
</dbReference>
<dbReference type="InterPro" id="IPR016181">
    <property type="entry name" value="Acyl_CoA_acyltransferase"/>
</dbReference>
<dbReference type="PROSITE" id="PS51186">
    <property type="entry name" value="GNAT"/>
    <property type="match status" value="1"/>
</dbReference>
<dbReference type="Gene3D" id="3.40.630.30">
    <property type="match status" value="1"/>
</dbReference>
<protein>
    <recommendedName>
        <fullName evidence="1">N-acetyltransferase domain-containing protein</fullName>
    </recommendedName>
</protein>
<dbReference type="RefSeq" id="WP_258377781.1">
    <property type="nucleotide sequence ID" value="NZ_PRLG01000028.1"/>
</dbReference>
<dbReference type="Proteomes" id="UP000247459">
    <property type="component" value="Unassembled WGS sequence"/>
</dbReference>
<keyword evidence="2" id="KW-0012">Acyltransferase</keyword>
<dbReference type="GO" id="GO:0016747">
    <property type="term" value="F:acyltransferase activity, transferring groups other than amino-acyl groups"/>
    <property type="evidence" value="ECO:0007669"/>
    <property type="project" value="InterPro"/>
</dbReference>